<dbReference type="InterPro" id="IPR017438">
    <property type="entry name" value="ATP-NAD_kinase_N"/>
</dbReference>
<dbReference type="PROSITE" id="PS50146">
    <property type="entry name" value="DAGK"/>
    <property type="match status" value="1"/>
</dbReference>
<dbReference type="PANTHER" id="PTHR12358:SF106">
    <property type="entry name" value="LIPID KINASE YEGS"/>
    <property type="match status" value="1"/>
</dbReference>
<keyword evidence="11" id="KW-0594">Phospholipid biosynthesis</keyword>
<dbReference type="NCBIfam" id="TIGR00147">
    <property type="entry name" value="YegS/Rv2252/BmrU family lipid kinase"/>
    <property type="match status" value="1"/>
</dbReference>
<comment type="cofactor">
    <cofactor evidence="1">
        <name>Mg(2+)</name>
        <dbReference type="ChEBI" id="CHEBI:18420"/>
    </cofactor>
</comment>
<keyword evidence="4" id="KW-0808">Transferase</keyword>
<evidence type="ECO:0000256" key="8">
    <source>
        <dbReference type="ARBA" id="ARBA00022840"/>
    </source>
</evidence>
<keyword evidence="15" id="KW-1185">Reference proteome</keyword>
<keyword evidence="5" id="KW-0479">Metal-binding</keyword>
<reference evidence="15" key="1">
    <citation type="journal article" date="2019" name="Int. J. Syst. Evol. Microbiol.">
        <title>The Global Catalogue of Microorganisms (GCM) 10K type strain sequencing project: providing services to taxonomists for standard genome sequencing and annotation.</title>
        <authorList>
            <consortium name="The Broad Institute Genomics Platform"/>
            <consortium name="The Broad Institute Genome Sequencing Center for Infectious Disease"/>
            <person name="Wu L."/>
            <person name="Ma J."/>
        </authorList>
    </citation>
    <scope>NUCLEOTIDE SEQUENCE [LARGE SCALE GENOMIC DNA]</scope>
    <source>
        <strain evidence="15">CGMCC 1.9106</strain>
    </source>
</reference>
<evidence type="ECO:0000256" key="11">
    <source>
        <dbReference type="ARBA" id="ARBA00023209"/>
    </source>
</evidence>
<accession>A0ABW2GXE8</accession>
<dbReference type="InterPro" id="IPR016064">
    <property type="entry name" value="NAD/diacylglycerol_kinase_sf"/>
</dbReference>
<name>A0ABW2GXE8_9ACTN</name>
<keyword evidence="9" id="KW-0460">Magnesium</keyword>
<evidence type="ECO:0000256" key="4">
    <source>
        <dbReference type="ARBA" id="ARBA00022679"/>
    </source>
</evidence>
<comment type="similarity">
    <text evidence="2">Belongs to the diacylglycerol/lipid kinase family.</text>
</comment>
<evidence type="ECO:0000256" key="7">
    <source>
        <dbReference type="ARBA" id="ARBA00022777"/>
    </source>
</evidence>
<keyword evidence="12" id="KW-1208">Phospholipid metabolism</keyword>
<keyword evidence="8" id="KW-0067">ATP-binding</keyword>
<dbReference type="InterPro" id="IPR045540">
    <property type="entry name" value="YegS/DAGK_C"/>
</dbReference>
<proteinExistence type="inferred from homology"/>
<dbReference type="Proteomes" id="UP001596392">
    <property type="component" value="Unassembled WGS sequence"/>
</dbReference>
<keyword evidence="3" id="KW-0444">Lipid biosynthesis</keyword>
<keyword evidence="10" id="KW-0443">Lipid metabolism</keyword>
<organism evidence="14 15">
    <name type="scientific">Catellatospora aurea</name>
    <dbReference type="NCBI Taxonomy" id="1337874"/>
    <lineage>
        <taxon>Bacteria</taxon>
        <taxon>Bacillati</taxon>
        <taxon>Actinomycetota</taxon>
        <taxon>Actinomycetes</taxon>
        <taxon>Micromonosporales</taxon>
        <taxon>Micromonosporaceae</taxon>
        <taxon>Catellatospora</taxon>
    </lineage>
</organism>
<evidence type="ECO:0000256" key="10">
    <source>
        <dbReference type="ARBA" id="ARBA00023098"/>
    </source>
</evidence>
<sequence length="303" mass="31475">MGEPSGMNEIVVLRNPGAGRGRHRGSLPGVLERLGAAGRPVRVLDAASAAEAEQACRDAVAAGAAALVAMGGDGTVHVAQQAVAGTAVPLGVIPAGTGNDFATSAGLPADLYAAADAIAAALREGRTRALDLARITCLDGSVRWYGAVLAAGFDAIVNERGNRMRWPRGPLRYDLAVFLELVRLRPRRYTVTVDGQTSVLDAVLLAVGNTAAYGGGMRICPDADATDGLLDMVWAEPVSRATLVRIKPRVYQGTHITHPKVRSLRAREITLAAEGIVCYADGERIGPLPVTVTAVPAAVHLLA</sequence>
<keyword evidence="7 14" id="KW-0418">Kinase</keyword>
<evidence type="ECO:0000256" key="12">
    <source>
        <dbReference type="ARBA" id="ARBA00023264"/>
    </source>
</evidence>
<evidence type="ECO:0000256" key="1">
    <source>
        <dbReference type="ARBA" id="ARBA00001946"/>
    </source>
</evidence>
<dbReference type="PANTHER" id="PTHR12358">
    <property type="entry name" value="SPHINGOSINE KINASE"/>
    <property type="match status" value="1"/>
</dbReference>
<dbReference type="InterPro" id="IPR001206">
    <property type="entry name" value="Diacylglycerol_kinase_cat_dom"/>
</dbReference>
<keyword evidence="6" id="KW-0547">Nucleotide-binding</keyword>
<dbReference type="Gene3D" id="3.40.50.10330">
    <property type="entry name" value="Probable inorganic polyphosphate/atp-NAD kinase, domain 1"/>
    <property type="match status" value="1"/>
</dbReference>
<evidence type="ECO:0000256" key="9">
    <source>
        <dbReference type="ARBA" id="ARBA00022842"/>
    </source>
</evidence>
<evidence type="ECO:0000313" key="14">
    <source>
        <dbReference type="EMBL" id="MFC7244636.1"/>
    </source>
</evidence>
<evidence type="ECO:0000256" key="6">
    <source>
        <dbReference type="ARBA" id="ARBA00022741"/>
    </source>
</evidence>
<dbReference type="RefSeq" id="WP_376807657.1">
    <property type="nucleotide sequence ID" value="NZ_JBHTAC010000018.1"/>
</dbReference>
<protein>
    <submittedName>
        <fullName evidence="14">YegS/Rv2252/BmrU family lipid kinase</fullName>
    </submittedName>
</protein>
<dbReference type="InterPro" id="IPR050187">
    <property type="entry name" value="Lipid_Phosphate_FormReg"/>
</dbReference>
<dbReference type="EMBL" id="JBHTAC010000018">
    <property type="protein sequence ID" value="MFC7244636.1"/>
    <property type="molecule type" value="Genomic_DNA"/>
</dbReference>
<dbReference type="Gene3D" id="2.60.200.40">
    <property type="match status" value="1"/>
</dbReference>
<dbReference type="SMART" id="SM00046">
    <property type="entry name" value="DAGKc"/>
    <property type="match status" value="1"/>
</dbReference>
<dbReference type="GO" id="GO:0016301">
    <property type="term" value="F:kinase activity"/>
    <property type="evidence" value="ECO:0007669"/>
    <property type="project" value="UniProtKB-KW"/>
</dbReference>
<dbReference type="Pfam" id="PF19279">
    <property type="entry name" value="YegS_C"/>
    <property type="match status" value="1"/>
</dbReference>
<feature type="domain" description="DAGKc" evidence="13">
    <location>
        <begin position="5"/>
        <end position="140"/>
    </location>
</feature>
<evidence type="ECO:0000313" key="15">
    <source>
        <dbReference type="Proteomes" id="UP001596392"/>
    </source>
</evidence>
<gene>
    <name evidence="14" type="ORF">ACFQO7_19340</name>
</gene>
<dbReference type="InterPro" id="IPR005218">
    <property type="entry name" value="Diacylglycerol/lipid_kinase"/>
</dbReference>
<evidence type="ECO:0000256" key="3">
    <source>
        <dbReference type="ARBA" id="ARBA00022516"/>
    </source>
</evidence>
<evidence type="ECO:0000256" key="5">
    <source>
        <dbReference type="ARBA" id="ARBA00022723"/>
    </source>
</evidence>
<dbReference type="Pfam" id="PF00781">
    <property type="entry name" value="DAGK_cat"/>
    <property type="match status" value="1"/>
</dbReference>
<dbReference type="SUPFAM" id="SSF111331">
    <property type="entry name" value="NAD kinase/diacylglycerol kinase-like"/>
    <property type="match status" value="1"/>
</dbReference>
<evidence type="ECO:0000259" key="13">
    <source>
        <dbReference type="PROSITE" id="PS50146"/>
    </source>
</evidence>
<evidence type="ECO:0000256" key="2">
    <source>
        <dbReference type="ARBA" id="ARBA00005983"/>
    </source>
</evidence>
<comment type="caution">
    <text evidence="14">The sequence shown here is derived from an EMBL/GenBank/DDBJ whole genome shotgun (WGS) entry which is preliminary data.</text>
</comment>